<dbReference type="SUPFAM" id="SSF55874">
    <property type="entry name" value="ATPase domain of HSP90 chaperone/DNA topoisomerase II/histidine kinase"/>
    <property type="match status" value="1"/>
</dbReference>
<dbReference type="PANTHER" id="PTHR45866">
    <property type="entry name" value="DNA GYRASE/TOPOISOMERASE SUBUNIT B"/>
    <property type="match status" value="1"/>
</dbReference>
<dbReference type="EMBL" id="JBHYTS010000060">
    <property type="protein sequence ID" value="MFE1754469.1"/>
    <property type="molecule type" value="Genomic_DNA"/>
</dbReference>
<evidence type="ECO:0000256" key="7">
    <source>
        <dbReference type="ARBA" id="ARBA00023125"/>
    </source>
</evidence>
<keyword evidence="7" id="KW-0238">DNA-binding</keyword>
<reference evidence="9 10" key="1">
    <citation type="submission" date="2024-09" db="EMBL/GenBank/DDBJ databases">
        <title>The Natural Products Discovery Center: Release of the First 8490 Sequenced Strains for Exploring Actinobacteria Biosynthetic Diversity.</title>
        <authorList>
            <person name="Kalkreuter E."/>
            <person name="Kautsar S.A."/>
            <person name="Yang D."/>
            <person name="Bader C.D."/>
            <person name="Teijaro C.N."/>
            <person name="Fluegel L."/>
            <person name="Davis C.M."/>
            <person name="Simpson J.R."/>
            <person name="Lauterbach L."/>
            <person name="Steele A.D."/>
            <person name="Gui C."/>
            <person name="Meng S."/>
            <person name="Li G."/>
            <person name="Viehrig K."/>
            <person name="Ye F."/>
            <person name="Su P."/>
            <person name="Kiefer A.F."/>
            <person name="Nichols A."/>
            <person name="Cepeda A.J."/>
            <person name="Yan W."/>
            <person name="Fan B."/>
            <person name="Jiang Y."/>
            <person name="Adhikari A."/>
            <person name="Zheng C.-J."/>
            <person name="Schuster L."/>
            <person name="Cowan T.M."/>
            <person name="Smanski M.J."/>
            <person name="Chevrette M.G."/>
            <person name="De Carvalho L.P.S."/>
            <person name="Shen B."/>
        </authorList>
    </citation>
    <scope>NUCLEOTIDE SEQUENCE [LARGE SCALE GENOMIC DNA]</scope>
    <source>
        <strain evidence="9 10">NPDC059500</strain>
    </source>
</reference>
<protein>
    <recommendedName>
        <fullName evidence="3">DNA topoisomerase (ATP-hydrolyzing)</fullName>
        <ecNumber evidence="3">5.6.2.2</ecNumber>
    </recommendedName>
</protein>
<evidence type="ECO:0000256" key="1">
    <source>
        <dbReference type="ARBA" id="ARBA00000185"/>
    </source>
</evidence>
<dbReference type="GO" id="GO:0005524">
    <property type="term" value="F:ATP binding"/>
    <property type="evidence" value="ECO:0007669"/>
    <property type="project" value="UniProtKB-KW"/>
</dbReference>
<keyword evidence="6" id="KW-0799">Topoisomerase</keyword>
<keyword evidence="8" id="KW-0413">Isomerase</keyword>
<dbReference type="InterPro" id="IPR036890">
    <property type="entry name" value="HATPase_C_sf"/>
</dbReference>
<comment type="catalytic activity">
    <reaction evidence="1">
        <text>ATP-dependent breakage, passage and rejoining of double-stranded DNA.</text>
        <dbReference type="EC" id="5.6.2.2"/>
    </reaction>
</comment>
<sequence>MDHLRRIAAGPAEFAPGGAGHLVLEVIAYAADEAESRGGGRCVVTLHADGSVSVADDGRGTDTRVDERGRPVKKPVMATKDLRFFDSPHTERLPDGHPRRGMSVVAALSEWLLHTNRRADGAWTQRYEHGVPVTGLTPVPPDGTTGTVVHFLPADQGHGPAPTGDDLTRWAEHWPHLAVRLDDRRMPTSDHS</sequence>
<name>A0ABW6HCV2_9ACTN</name>
<comment type="similarity">
    <text evidence="2">Belongs to the type II topoisomerase GyrB family.</text>
</comment>
<keyword evidence="4" id="KW-0547">Nucleotide-binding</keyword>
<evidence type="ECO:0000256" key="8">
    <source>
        <dbReference type="ARBA" id="ARBA00023235"/>
    </source>
</evidence>
<dbReference type="RefSeq" id="WP_381842798.1">
    <property type="nucleotide sequence ID" value="NZ_JBHYTS010000060.1"/>
</dbReference>
<dbReference type="Proteomes" id="UP001599756">
    <property type="component" value="Unassembled WGS sequence"/>
</dbReference>
<dbReference type="PANTHER" id="PTHR45866:SF1">
    <property type="entry name" value="DNA GYRASE SUBUNIT B, MITOCHONDRIAL"/>
    <property type="match status" value="1"/>
</dbReference>
<keyword evidence="10" id="KW-1185">Reference proteome</keyword>
<gene>
    <name evidence="9" type="ORF">ACFW88_28655</name>
</gene>
<keyword evidence="5 9" id="KW-0067">ATP-binding</keyword>
<evidence type="ECO:0000313" key="9">
    <source>
        <dbReference type="EMBL" id="MFE1754469.1"/>
    </source>
</evidence>
<evidence type="ECO:0000256" key="3">
    <source>
        <dbReference type="ARBA" id="ARBA00012895"/>
    </source>
</evidence>
<evidence type="ECO:0000256" key="6">
    <source>
        <dbReference type="ARBA" id="ARBA00023029"/>
    </source>
</evidence>
<proteinExistence type="inferred from homology"/>
<dbReference type="EC" id="5.6.2.2" evidence="3"/>
<evidence type="ECO:0000256" key="4">
    <source>
        <dbReference type="ARBA" id="ARBA00022741"/>
    </source>
</evidence>
<dbReference type="Gene3D" id="3.30.565.10">
    <property type="entry name" value="Histidine kinase-like ATPase, C-terminal domain"/>
    <property type="match status" value="1"/>
</dbReference>
<evidence type="ECO:0000256" key="2">
    <source>
        <dbReference type="ARBA" id="ARBA00010708"/>
    </source>
</evidence>
<evidence type="ECO:0000313" key="10">
    <source>
        <dbReference type="Proteomes" id="UP001599756"/>
    </source>
</evidence>
<comment type="caution">
    <text evidence="9">The sequence shown here is derived from an EMBL/GenBank/DDBJ whole genome shotgun (WGS) entry which is preliminary data.</text>
</comment>
<accession>A0ABW6HCV2</accession>
<organism evidence="9 10">
    <name type="scientific">Streptomyces anandii</name>
    <dbReference type="NCBI Taxonomy" id="285454"/>
    <lineage>
        <taxon>Bacteria</taxon>
        <taxon>Bacillati</taxon>
        <taxon>Actinomycetota</taxon>
        <taxon>Actinomycetes</taxon>
        <taxon>Kitasatosporales</taxon>
        <taxon>Streptomycetaceae</taxon>
        <taxon>Streptomyces</taxon>
    </lineage>
</organism>
<evidence type="ECO:0000256" key="5">
    <source>
        <dbReference type="ARBA" id="ARBA00022840"/>
    </source>
</evidence>